<gene>
    <name evidence="21" type="ORF">E7811_11060</name>
</gene>
<evidence type="ECO:0000259" key="18">
    <source>
        <dbReference type="Pfam" id="PF02706"/>
    </source>
</evidence>
<dbReference type="EMBL" id="SSND01000002">
    <property type="protein sequence ID" value="THD83789.1"/>
    <property type="molecule type" value="Genomic_DNA"/>
</dbReference>
<comment type="similarity">
    <text evidence="2">Belongs to the CpsD/CapB family.</text>
</comment>
<dbReference type="InterPro" id="IPR027417">
    <property type="entry name" value="P-loop_NTPase"/>
</dbReference>
<evidence type="ECO:0000256" key="11">
    <source>
        <dbReference type="ARBA" id="ARBA00022840"/>
    </source>
</evidence>
<dbReference type="Pfam" id="PF02706">
    <property type="entry name" value="Wzz"/>
    <property type="match status" value="1"/>
</dbReference>
<evidence type="ECO:0000256" key="3">
    <source>
        <dbReference type="ARBA" id="ARBA00008883"/>
    </source>
</evidence>
<comment type="similarity">
    <text evidence="3">Belongs to the etk/wzc family.</text>
</comment>
<keyword evidence="7" id="KW-0808">Transferase</keyword>
<feature type="domain" description="AAA" evidence="19">
    <location>
        <begin position="543"/>
        <end position="704"/>
    </location>
</feature>
<organism evidence="21 22">
    <name type="scientific">Aliigemmobacter aestuarii</name>
    <dbReference type="NCBI Taxonomy" id="1445661"/>
    <lineage>
        <taxon>Bacteria</taxon>
        <taxon>Pseudomonadati</taxon>
        <taxon>Pseudomonadota</taxon>
        <taxon>Alphaproteobacteria</taxon>
        <taxon>Rhodobacterales</taxon>
        <taxon>Paracoccaceae</taxon>
        <taxon>Aliigemmobacter</taxon>
    </lineage>
</organism>
<evidence type="ECO:0000256" key="15">
    <source>
        <dbReference type="ARBA" id="ARBA00051245"/>
    </source>
</evidence>
<feature type="transmembrane region" description="Helical" evidence="17">
    <location>
        <begin position="38"/>
        <end position="57"/>
    </location>
</feature>
<dbReference type="Gene3D" id="3.40.50.300">
    <property type="entry name" value="P-loop containing nucleotide triphosphate hydrolases"/>
    <property type="match status" value="1"/>
</dbReference>
<comment type="caution">
    <text evidence="21">The sequence shown here is derived from an EMBL/GenBank/DDBJ whole genome shotgun (WGS) entry which is preliminary data.</text>
</comment>
<dbReference type="InterPro" id="IPR005702">
    <property type="entry name" value="Wzc-like_C"/>
</dbReference>
<dbReference type="InterPro" id="IPR050445">
    <property type="entry name" value="Bact_polysacc_biosynth/exp"/>
</dbReference>
<dbReference type="Proteomes" id="UP000309450">
    <property type="component" value="Unassembled WGS sequence"/>
</dbReference>
<keyword evidence="13 17" id="KW-0472">Membrane</keyword>
<dbReference type="Pfam" id="PF13807">
    <property type="entry name" value="GNVR"/>
    <property type="match status" value="1"/>
</dbReference>
<sequence length="730" mass="79641">MTRSTGFEKAEPTPIRFGGERAAGIDFVYLWDILRGNAVHVGAITLGAVVLMFIYLMTVAPTYTGYAQILIDTRQERLSPVEEVVSNLNVSNSVIAGEVITMRSTSLIGDVVDANDLINHPAFDPRVPRPEGIVSRIKRLVKFDAPFHEKAAAMSDDALRSIVISDIRRALTTSQIGVSYAISVQYSSTDPKVAAFIANAVANQYLDNLIGAKEAATDRVNVWMSQRIADLSQQVQEADAAVVAFRNEMNDAAGGGIETTNQLLAELNSRLVATSAERADAEVRYRLVERMIEAEGGLVAVADVVTSPLLEALNKQRTELALRQAELGSTLGRRHPEMVRISAQIADIDRSIEDELRRRVEAMRSDVSVSQNREAALREQIDEVSQRSEQLATASVRLDQLERTAAATRVVYENFLARFKETSQRSDYQTPEARLISRADVPIVPTAPRKLLSLTVAMLAGVFLGVAFVFGRSIIAHPVRTSTELREATGLPNLALLPYVRGLGDSTSTLRDALTEQSASPLREGVVNVRMRLFDKPPAKRPKVVTVTSARAGEGKSTVCYLLAKSLSATGLSVVILDADLRRSDTVRALGLEKSGLCLLDFLEHGGNLKDLLHHSDLLGADVVLPHRRVNTAADILADPKMSGLIARLSSRYDVVIVNGPPVLNLLDAVVLARYADTTLLVVESGQTPVKMLRDILHRLQEANVTIAGTVMTKVRHNDVAAREVYGYSY</sequence>
<dbReference type="SUPFAM" id="SSF52540">
    <property type="entry name" value="P-loop containing nucleoside triphosphate hydrolases"/>
    <property type="match status" value="1"/>
</dbReference>
<evidence type="ECO:0000256" key="2">
    <source>
        <dbReference type="ARBA" id="ARBA00007316"/>
    </source>
</evidence>
<keyword evidence="14" id="KW-0829">Tyrosine-protein kinase</keyword>
<keyword evidence="10" id="KW-0418">Kinase</keyword>
<keyword evidence="6" id="KW-0997">Cell inner membrane</keyword>
<keyword evidence="11" id="KW-0067">ATP-binding</keyword>
<evidence type="ECO:0000313" key="21">
    <source>
        <dbReference type="EMBL" id="THD83789.1"/>
    </source>
</evidence>
<evidence type="ECO:0000256" key="5">
    <source>
        <dbReference type="ARBA" id="ARBA00022475"/>
    </source>
</evidence>
<dbReference type="Pfam" id="PF13614">
    <property type="entry name" value="AAA_31"/>
    <property type="match status" value="1"/>
</dbReference>
<dbReference type="GO" id="GO:0004713">
    <property type="term" value="F:protein tyrosine kinase activity"/>
    <property type="evidence" value="ECO:0007669"/>
    <property type="project" value="TreeGrafter"/>
</dbReference>
<keyword evidence="22" id="KW-1185">Reference proteome</keyword>
<dbReference type="GO" id="GO:0005886">
    <property type="term" value="C:plasma membrane"/>
    <property type="evidence" value="ECO:0007669"/>
    <property type="project" value="UniProtKB-SubCell"/>
</dbReference>
<dbReference type="InterPro" id="IPR032807">
    <property type="entry name" value="GNVR"/>
</dbReference>
<feature type="coiled-coil region" evidence="16">
    <location>
        <begin position="228"/>
        <end position="284"/>
    </location>
</feature>
<dbReference type="InterPro" id="IPR003856">
    <property type="entry name" value="LPS_length_determ_N"/>
</dbReference>
<evidence type="ECO:0000256" key="9">
    <source>
        <dbReference type="ARBA" id="ARBA00022741"/>
    </source>
</evidence>
<keyword evidence="9" id="KW-0547">Nucleotide-binding</keyword>
<evidence type="ECO:0000256" key="16">
    <source>
        <dbReference type="SAM" id="Coils"/>
    </source>
</evidence>
<evidence type="ECO:0000313" key="22">
    <source>
        <dbReference type="Proteomes" id="UP000309450"/>
    </source>
</evidence>
<evidence type="ECO:0000256" key="6">
    <source>
        <dbReference type="ARBA" id="ARBA00022519"/>
    </source>
</evidence>
<feature type="domain" description="Tyrosine-protein kinase G-rich" evidence="20">
    <location>
        <begin position="397"/>
        <end position="473"/>
    </location>
</feature>
<evidence type="ECO:0000256" key="8">
    <source>
        <dbReference type="ARBA" id="ARBA00022692"/>
    </source>
</evidence>
<dbReference type="OrthoDB" id="230260at2"/>
<evidence type="ECO:0000256" key="12">
    <source>
        <dbReference type="ARBA" id="ARBA00022989"/>
    </source>
</evidence>
<evidence type="ECO:0000256" key="4">
    <source>
        <dbReference type="ARBA" id="ARBA00011903"/>
    </source>
</evidence>
<evidence type="ECO:0000256" key="17">
    <source>
        <dbReference type="SAM" id="Phobius"/>
    </source>
</evidence>
<feature type="domain" description="Polysaccharide chain length determinant N-terminal" evidence="18">
    <location>
        <begin position="25"/>
        <end position="112"/>
    </location>
</feature>
<evidence type="ECO:0000259" key="19">
    <source>
        <dbReference type="Pfam" id="PF13614"/>
    </source>
</evidence>
<dbReference type="AlphaFoldDB" id="A0A4S3MN80"/>
<dbReference type="CDD" id="cd05387">
    <property type="entry name" value="BY-kinase"/>
    <property type="match status" value="1"/>
</dbReference>
<evidence type="ECO:0000256" key="1">
    <source>
        <dbReference type="ARBA" id="ARBA00004429"/>
    </source>
</evidence>
<accession>A0A4S3MN80</accession>
<evidence type="ECO:0000256" key="13">
    <source>
        <dbReference type="ARBA" id="ARBA00023136"/>
    </source>
</evidence>
<proteinExistence type="inferred from homology"/>
<comment type="catalytic activity">
    <reaction evidence="15">
        <text>L-tyrosyl-[protein] + ATP = O-phospho-L-tyrosyl-[protein] + ADP + H(+)</text>
        <dbReference type="Rhea" id="RHEA:10596"/>
        <dbReference type="Rhea" id="RHEA-COMP:10136"/>
        <dbReference type="Rhea" id="RHEA-COMP:20101"/>
        <dbReference type="ChEBI" id="CHEBI:15378"/>
        <dbReference type="ChEBI" id="CHEBI:30616"/>
        <dbReference type="ChEBI" id="CHEBI:46858"/>
        <dbReference type="ChEBI" id="CHEBI:61978"/>
        <dbReference type="ChEBI" id="CHEBI:456216"/>
        <dbReference type="EC" id="2.7.10.2"/>
    </reaction>
</comment>
<name>A0A4S3MN80_9RHOB</name>
<evidence type="ECO:0000256" key="7">
    <source>
        <dbReference type="ARBA" id="ARBA00022679"/>
    </source>
</evidence>
<dbReference type="RefSeq" id="WP_136394682.1">
    <property type="nucleotide sequence ID" value="NZ_SSND01000002.1"/>
</dbReference>
<keyword evidence="12 17" id="KW-1133">Transmembrane helix</keyword>
<feature type="transmembrane region" description="Helical" evidence="17">
    <location>
        <begin position="451"/>
        <end position="470"/>
    </location>
</feature>
<evidence type="ECO:0000259" key="20">
    <source>
        <dbReference type="Pfam" id="PF13807"/>
    </source>
</evidence>
<protein>
    <recommendedName>
        <fullName evidence="4">non-specific protein-tyrosine kinase</fullName>
        <ecNumber evidence="4">2.7.10.2</ecNumber>
    </recommendedName>
</protein>
<comment type="subcellular location">
    <subcellularLocation>
        <location evidence="1">Cell inner membrane</location>
        <topology evidence="1">Multi-pass membrane protein</topology>
    </subcellularLocation>
</comment>
<keyword evidence="16" id="KW-0175">Coiled coil</keyword>
<dbReference type="EC" id="2.7.10.2" evidence="4"/>
<keyword evidence="5" id="KW-1003">Cell membrane</keyword>
<dbReference type="PANTHER" id="PTHR32309">
    <property type="entry name" value="TYROSINE-PROTEIN KINASE"/>
    <property type="match status" value="1"/>
</dbReference>
<reference evidence="21 22" key="1">
    <citation type="submission" date="2019-04" db="EMBL/GenBank/DDBJ databases">
        <title>Draft genome sequence of Gemmobacter aestuarii sp. nov.</title>
        <authorList>
            <person name="Hameed A."/>
            <person name="Lin S.-Y."/>
            <person name="Shahina M."/>
            <person name="Lai W.-A."/>
            <person name="Young C.-C."/>
        </authorList>
    </citation>
    <scope>NUCLEOTIDE SEQUENCE [LARGE SCALE GENOMIC DNA]</scope>
    <source>
        <strain evidence="21 22">CC-PW-75</strain>
    </source>
</reference>
<evidence type="ECO:0000256" key="14">
    <source>
        <dbReference type="ARBA" id="ARBA00023137"/>
    </source>
</evidence>
<evidence type="ECO:0000256" key="10">
    <source>
        <dbReference type="ARBA" id="ARBA00022777"/>
    </source>
</evidence>
<keyword evidence="8 17" id="KW-0812">Transmembrane</keyword>
<dbReference type="PANTHER" id="PTHR32309:SF13">
    <property type="entry name" value="FERRIC ENTEROBACTIN TRANSPORT PROTEIN FEPE"/>
    <property type="match status" value="1"/>
</dbReference>
<dbReference type="InterPro" id="IPR025669">
    <property type="entry name" value="AAA_dom"/>
</dbReference>